<evidence type="ECO:0000256" key="3">
    <source>
        <dbReference type="ARBA" id="ARBA00006263"/>
    </source>
</evidence>
<reference evidence="10 11" key="1">
    <citation type="submission" date="2015-01" db="EMBL/GenBank/DDBJ databases">
        <authorList>
            <person name="Pelicic Vladimir"/>
        </authorList>
    </citation>
    <scope>NUCLEOTIDE SEQUENCE [LARGE SCALE GENOMIC DNA]</scope>
    <source>
        <strain evidence="10 11">2908</strain>
    </source>
</reference>
<evidence type="ECO:0000313" key="10">
    <source>
        <dbReference type="EMBL" id="CEL89674.1"/>
    </source>
</evidence>
<keyword evidence="8 9" id="KW-0472">Membrane</keyword>
<dbReference type="EMBL" id="CDMW01000001">
    <property type="protein sequence ID" value="CEL89674.1"/>
    <property type="molecule type" value="Genomic_DNA"/>
</dbReference>
<feature type="transmembrane region" description="Helical" evidence="9">
    <location>
        <begin position="153"/>
        <end position="174"/>
    </location>
</feature>
<dbReference type="GO" id="GO:0048472">
    <property type="term" value="F:threonine-phosphate decarboxylase activity"/>
    <property type="evidence" value="ECO:0007669"/>
    <property type="project" value="InterPro"/>
</dbReference>
<dbReference type="GO" id="GO:0009236">
    <property type="term" value="P:cobalamin biosynthetic process"/>
    <property type="evidence" value="ECO:0007669"/>
    <property type="project" value="UniProtKB-UniRule"/>
</dbReference>
<dbReference type="Proteomes" id="UP000183504">
    <property type="component" value="Unassembled WGS sequence"/>
</dbReference>
<evidence type="ECO:0000256" key="4">
    <source>
        <dbReference type="ARBA" id="ARBA00022475"/>
    </source>
</evidence>
<feature type="transmembrane region" description="Helical" evidence="9">
    <location>
        <begin position="290"/>
        <end position="311"/>
    </location>
</feature>
<sequence>MTLIAIFLAVLLDWLIGDPYSWPHPVKWMGSYIYLCMRLQEKKQFPPYLFGFFLWLTTVGLALGVSYGLLWLAGLVHPVLYWIVWIYLAYASLATKSLAFEAQKVYHTLKFGTLEEARKQVGMIVGRETSQLTPEEISKATIETVAENTSDGVIGPLLCLFLGGPILAMTYKAINTLDSMVGYKTEKYRKIGLISAKMDDLANLIPARLTWLFLILSSQILLLDFKGALRIGWRDRYQHASPNSAFSEAVVAGALGIQLGGPHVYHGELIEKPTIGEASRLVEADDIQTAISLLYTSTMTGLILFTLFYLVKQAYF</sequence>
<evidence type="ECO:0000256" key="2">
    <source>
        <dbReference type="ARBA" id="ARBA00004953"/>
    </source>
</evidence>
<comment type="subcellular location">
    <subcellularLocation>
        <location evidence="1 9">Cell membrane</location>
        <topology evidence="1 9">Multi-pass membrane protein</topology>
    </subcellularLocation>
</comment>
<feature type="transmembrane region" description="Helical" evidence="9">
    <location>
        <begin position="205"/>
        <end position="223"/>
    </location>
</feature>
<dbReference type="GO" id="GO:0005886">
    <property type="term" value="C:plasma membrane"/>
    <property type="evidence" value="ECO:0007669"/>
    <property type="project" value="UniProtKB-SubCell"/>
</dbReference>
<comment type="similarity">
    <text evidence="3 9">Belongs to the CobD/CbiB family.</text>
</comment>
<dbReference type="PANTHER" id="PTHR34308:SF1">
    <property type="entry name" value="COBALAMIN BIOSYNTHESIS PROTEIN CBIB"/>
    <property type="match status" value="1"/>
</dbReference>
<name>A0A0B7GJ00_STRSA</name>
<evidence type="ECO:0000256" key="8">
    <source>
        <dbReference type="ARBA" id="ARBA00023136"/>
    </source>
</evidence>
<dbReference type="AlphaFoldDB" id="A0A0B7GJ00"/>
<evidence type="ECO:0000256" key="1">
    <source>
        <dbReference type="ARBA" id="ARBA00004651"/>
    </source>
</evidence>
<proteinExistence type="inferred from homology"/>
<accession>A0A0B7GJ00</accession>
<keyword evidence="4 9" id="KW-1003">Cell membrane</keyword>
<dbReference type="InterPro" id="IPR004485">
    <property type="entry name" value="Cobalamin_biosynth_CobD/CbiB"/>
</dbReference>
<evidence type="ECO:0000256" key="7">
    <source>
        <dbReference type="ARBA" id="ARBA00022989"/>
    </source>
</evidence>
<evidence type="ECO:0000256" key="6">
    <source>
        <dbReference type="ARBA" id="ARBA00022692"/>
    </source>
</evidence>
<comment type="pathway">
    <text evidence="2 9">Cofactor biosynthesis; adenosylcobalamin biosynthesis.</text>
</comment>
<gene>
    <name evidence="9 10" type="primary">cobD</name>
    <name evidence="10" type="ORF">SSV_0360</name>
</gene>
<dbReference type="GO" id="GO:0015420">
    <property type="term" value="F:ABC-type vitamin B12 transporter activity"/>
    <property type="evidence" value="ECO:0007669"/>
    <property type="project" value="UniProtKB-UniRule"/>
</dbReference>
<dbReference type="Pfam" id="PF03186">
    <property type="entry name" value="CobD_Cbib"/>
    <property type="match status" value="1"/>
</dbReference>
<keyword evidence="7 9" id="KW-1133">Transmembrane helix</keyword>
<dbReference type="NCBIfam" id="TIGR00380">
    <property type="entry name" value="cobal_cbiB"/>
    <property type="match status" value="1"/>
</dbReference>
<dbReference type="PANTHER" id="PTHR34308">
    <property type="entry name" value="COBALAMIN BIOSYNTHESIS PROTEIN CBIB"/>
    <property type="match status" value="1"/>
</dbReference>
<feature type="transmembrane region" description="Helical" evidence="9">
    <location>
        <begin position="48"/>
        <end position="72"/>
    </location>
</feature>
<dbReference type="RefSeq" id="WP_072073455.1">
    <property type="nucleotide sequence ID" value="NZ_CDMW01000001.1"/>
</dbReference>
<dbReference type="UniPathway" id="UPA00148"/>
<protein>
    <recommendedName>
        <fullName evidence="9">Cobalamin biosynthesis protein CobD</fullName>
    </recommendedName>
</protein>
<organism evidence="10 11">
    <name type="scientific">Streptococcus sanguinis</name>
    <dbReference type="NCBI Taxonomy" id="1305"/>
    <lineage>
        <taxon>Bacteria</taxon>
        <taxon>Bacillati</taxon>
        <taxon>Bacillota</taxon>
        <taxon>Bacilli</taxon>
        <taxon>Lactobacillales</taxon>
        <taxon>Streptococcaceae</taxon>
        <taxon>Streptococcus</taxon>
    </lineage>
</organism>
<comment type="function">
    <text evidence="9">Converts cobyric acid to cobinamide by the addition of aminopropanol on the F carboxylic group.</text>
</comment>
<dbReference type="HAMAP" id="MF_00024">
    <property type="entry name" value="CobD_CbiB"/>
    <property type="match status" value="1"/>
</dbReference>
<evidence type="ECO:0000313" key="11">
    <source>
        <dbReference type="Proteomes" id="UP000183504"/>
    </source>
</evidence>
<keyword evidence="5 9" id="KW-0169">Cobalamin biosynthesis</keyword>
<keyword evidence="6 9" id="KW-0812">Transmembrane</keyword>
<evidence type="ECO:0000256" key="9">
    <source>
        <dbReference type="HAMAP-Rule" id="MF_00024"/>
    </source>
</evidence>
<feature type="transmembrane region" description="Helical" evidence="9">
    <location>
        <begin position="79"/>
        <end position="100"/>
    </location>
</feature>
<evidence type="ECO:0000256" key="5">
    <source>
        <dbReference type="ARBA" id="ARBA00022573"/>
    </source>
</evidence>